<reference evidence="1" key="1">
    <citation type="submission" date="2021-06" db="EMBL/GenBank/DDBJ databases">
        <authorList>
            <person name="Kallberg Y."/>
            <person name="Tangrot J."/>
            <person name="Rosling A."/>
        </authorList>
    </citation>
    <scope>NUCLEOTIDE SEQUENCE</scope>
    <source>
        <strain evidence="1">FL130A</strain>
    </source>
</reference>
<evidence type="ECO:0000313" key="1">
    <source>
        <dbReference type="EMBL" id="CAG8451742.1"/>
    </source>
</evidence>
<sequence>MTKLGKVKREMHSAQRSSITIGKKLYAIRRPPTYIGLACLDAAFMPTRTYGNLSKLIRHPRGVLRIPRKQKSIPFHSTGFLFQLRIPKFRKHGHEFKDDFSQRNSSSDQMDAREITMKSKLLVQGPV</sequence>
<gene>
    <name evidence="1" type="ORF">ALEPTO_LOCUS1049</name>
</gene>
<keyword evidence="2" id="KW-1185">Reference proteome</keyword>
<accession>A0A9N8YTJ3</accession>
<name>A0A9N8YTJ3_9GLOM</name>
<dbReference type="EMBL" id="CAJVPS010000100">
    <property type="protein sequence ID" value="CAG8451742.1"/>
    <property type="molecule type" value="Genomic_DNA"/>
</dbReference>
<proteinExistence type="predicted"/>
<evidence type="ECO:0000313" key="2">
    <source>
        <dbReference type="Proteomes" id="UP000789508"/>
    </source>
</evidence>
<organism evidence="1 2">
    <name type="scientific">Ambispora leptoticha</name>
    <dbReference type="NCBI Taxonomy" id="144679"/>
    <lineage>
        <taxon>Eukaryota</taxon>
        <taxon>Fungi</taxon>
        <taxon>Fungi incertae sedis</taxon>
        <taxon>Mucoromycota</taxon>
        <taxon>Glomeromycotina</taxon>
        <taxon>Glomeromycetes</taxon>
        <taxon>Archaeosporales</taxon>
        <taxon>Ambisporaceae</taxon>
        <taxon>Ambispora</taxon>
    </lineage>
</organism>
<comment type="caution">
    <text evidence="1">The sequence shown here is derived from an EMBL/GenBank/DDBJ whole genome shotgun (WGS) entry which is preliminary data.</text>
</comment>
<dbReference type="AlphaFoldDB" id="A0A9N8YTJ3"/>
<dbReference type="Proteomes" id="UP000789508">
    <property type="component" value="Unassembled WGS sequence"/>
</dbReference>
<protein>
    <submittedName>
        <fullName evidence="1">3527_t:CDS:1</fullName>
    </submittedName>
</protein>